<organism evidence="1">
    <name type="scientific">marine metagenome</name>
    <dbReference type="NCBI Taxonomy" id="408172"/>
    <lineage>
        <taxon>unclassified sequences</taxon>
        <taxon>metagenomes</taxon>
        <taxon>ecological metagenomes</taxon>
    </lineage>
</organism>
<evidence type="ECO:0000313" key="1">
    <source>
        <dbReference type="EMBL" id="SVB28570.1"/>
    </source>
</evidence>
<proteinExistence type="predicted"/>
<sequence length="30" mass="3317">MAIMISIVYRVASYFDAPQSPPIQSINSCN</sequence>
<dbReference type="EMBL" id="UINC01035719">
    <property type="protein sequence ID" value="SVB28570.1"/>
    <property type="molecule type" value="Genomic_DNA"/>
</dbReference>
<reference evidence="1" key="1">
    <citation type="submission" date="2018-05" db="EMBL/GenBank/DDBJ databases">
        <authorList>
            <person name="Lanie J.A."/>
            <person name="Ng W.-L."/>
            <person name="Kazmierczak K.M."/>
            <person name="Andrzejewski T.M."/>
            <person name="Davidsen T.M."/>
            <person name="Wayne K.J."/>
            <person name="Tettelin H."/>
            <person name="Glass J.I."/>
            <person name="Rusch D."/>
            <person name="Podicherti R."/>
            <person name="Tsui H.-C.T."/>
            <person name="Winkler M.E."/>
        </authorList>
    </citation>
    <scope>NUCLEOTIDE SEQUENCE</scope>
</reference>
<dbReference type="AlphaFoldDB" id="A0A382CR08"/>
<accession>A0A382CR08</accession>
<name>A0A382CR08_9ZZZZ</name>
<protein>
    <submittedName>
        <fullName evidence="1">Uncharacterized protein</fullName>
    </submittedName>
</protein>
<gene>
    <name evidence="1" type="ORF">METZ01_LOCUS181424</name>
</gene>